<keyword evidence="4" id="KW-1185">Reference proteome</keyword>
<dbReference type="EMBL" id="JACGCM010000201">
    <property type="protein sequence ID" value="KAF6175276.1"/>
    <property type="molecule type" value="Genomic_DNA"/>
</dbReference>
<protein>
    <recommendedName>
        <fullName evidence="2">DUF8040 domain-containing protein</fullName>
    </recommendedName>
</protein>
<evidence type="ECO:0000259" key="2">
    <source>
        <dbReference type="Pfam" id="PF26138"/>
    </source>
</evidence>
<comment type="caution">
    <text evidence="3">The sequence shown here is derived from an EMBL/GenBank/DDBJ whole genome shotgun (WGS) entry which is preliminary data.</text>
</comment>
<dbReference type="Pfam" id="PF26138">
    <property type="entry name" value="DUF8040"/>
    <property type="match status" value="1"/>
</dbReference>
<accession>A0A7J7P765</accession>
<dbReference type="Proteomes" id="UP000541444">
    <property type="component" value="Unassembled WGS sequence"/>
</dbReference>
<organism evidence="3 4">
    <name type="scientific">Kingdonia uniflora</name>
    <dbReference type="NCBI Taxonomy" id="39325"/>
    <lineage>
        <taxon>Eukaryota</taxon>
        <taxon>Viridiplantae</taxon>
        <taxon>Streptophyta</taxon>
        <taxon>Embryophyta</taxon>
        <taxon>Tracheophyta</taxon>
        <taxon>Spermatophyta</taxon>
        <taxon>Magnoliopsida</taxon>
        <taxon>Ranunculales</taxon>
        <taxon>Circaeasteraceae</taxon>
        <taxon>Kingdonia</taxon>
    </lineage>
</organism>
<keyword evidence="1" id="KW-0472">Membrane</keyword>
<dbReference type="AlphaFoldDB" id="A0A7J7P765"/>
<evidence type="ECO:0000313" key="3">
    <source>
        <dbReference type="EMBL" id="KAF6175276.1"/>
    </source>
</evidence>
<dbReference type="InterPro" id="IPR058353">
    <property type="entry name" value="DUF8040"/>
</dbReference>
<name>A0A7J7P765_9MAGN</name>
<proteinExistence type="predicted"/>
<evidence type="ECO:0000313" key="4">
    <source>
        <dbReference type="Proteomes" id="UP000541444"/>
    </source>
</evidence>
<feature type="domain" description="DUF8040" evidence="2">
    <location>
        <begin position="33"/>
        <end position="129"/>
    </location>
</feature>
<dbReference type="OrthoDB" id="1681765at2759"/>
<reference evidence="3 4" key="1">
    <citation type="journal article" date="2020" name="IScience">
        <title>Genome Sequencing of the Endangered Kingdonia uniflora (Circaeasteraceae, Ranunculales) Reveals Potential Mechanisms of Evolutionary Specialization.</title>
        <authorList>
            <person name="Sun Y."/>
            <person name="Deng T."/>
            <person name="Zhang A."/>
            <person name="Moore M.J."/>
            <person name="Landis J.B."/>
            <person name="Lin N."/>
            <person name="Zhang H."/>
            <person name="Zhang X."/>
            <person name="Huang J."/>
            <person name="Zhang X."/>
            <person name="Sun H."/>
            <person name="Wang H."/>
        </authorList>
    </citation>
    <scope>NUCLEOTIDE SEQUENCE [LARGE SCALE GENOMIC DNA]</scope>
    <source>
        <strain evidence="3">TB1705</strain>
        <tissue evidence="3">Leaf</tissue>
    </source>
</reference>
<sequence>MNQVQWLLGILAIIILYNEVVKQNRRVRQRLYTSALTGKAYVQELLEGPKTVMYNMMRLDPASFRSLVAHFKDTGLLRDSKHIDVEKKLAILLHIIVHNMRNGAVNIIFQPSAATTSKVFHECLDAMIKFSKEMIVPTNFDEPRNIMVACIIIYNYLRRAFLNDELFKQFRSDDVGVEGNEEEVHVEELPPNAILFGQVEHAATITQRDMLVAQLTLNNVNASIVE</sequence>
<evidence type="ECO:0000256" key="1">
    <source>
        <dbReference type="SAM" id="Phobius"/>
    </source>
</evidence>
<keyword evidence="1" id="KW-0812">Transmembrane</keyword>
<feature type="transmembrane region" description="Helical" evidence="1">
    <location>
        <begin position="6"/>
        <end position="21"/>
    </location>
</feature>
<keyword evidence="1" id="KW-1133">Transmembrane helix</keyword>
<gene>
    <name evidence="3" type="ORF">GIB67_000597</name>
</gene>